<feature type="region of interest" description="Disordered" evidence="3">
    <location>
        <begin position="459"/>
        <end position="531"/>
    </location>
</feature>
<dbReference type="SMR" id="A0A6P4AVT6"/>
<reference evidence="6" key="1">
    <citation type="submission" date="2025-08" db="UniProtKB">
        <authorList>
            <consortium name="RefSeq"/>
        </authorList>
    </citation>
    <scope>IDENTIFICATION</scope>
    <source>
        <tissue evidence="6">Seedling</tissue>
    </source>
</reference>
<feature type="region of interest" description="Disordered" evidence="3">
    <location>
        <begin position="360"/>
        <end position="379"/>
    </location>
</feature>
<gene>
    <name evidence="6" type="primary">LOC107424838</name>
</gene>
<dbReference type="PANTHER" id="PTHR11618:SF13">
    <property type="entry name" value="TRANSCRIPTION INITIATION FACTOR IIB"/>
    <property type="match status" value="1"/>
</dbReference>
<evidence type="ECO:0000256" key="1">
    <source>
        <dbReference type="ARBA" id="ARBA00023015"/>
    </source>
</evidence>
<name>A0A6P4AVT6_ZIZJJ</name>
<proteinExistence type="predicted"/>
<dbReference type="Gene3D" id="1.10.472.10">
    <property type="entry name" value="Cyclin-like"/>
    <property type="match status" value="2"/>
</dbReference>
<organism evidence="5 6">
    <name type="scientific">Ziziphus jujuba</name>
    <name type="common">Chinese jujube</name>
    <name type="synonym">Ziziphus sativa</name>
    <dbReference type="NCBI Taxonomy" id="326968"/>
    <lineage>
        <taxon>Eukaryota</taxon>
        <taxon>Viridiplantae</taxon>
        <taxon>Streptophyta</taxon>
        <taxon>Embryophyta</taxon>
        <taxon>Tracheophyta</taxon>
        <taxon>Spermatophyta</taxon>
        <taxon>Magnoliopsida</taxon>
        <taxon>eudicotyledons</taxon>
        <taxon>Gunneridae</taxon>
        <taxon>Pentapetalae</taxon>
        <taxon>rosids</taxon>
        <taxon>fabids</taxon>
        <taxon>Rosales</taxon>
        <taxon>Rhamnaceae</taxon>
        <taxon>Paliureae</taxon>
        <taxon>Ziziphus</taxon>
    </lineage>
</organism>
<keyword evidence="2" id="KW-0804">Transcription</keyword>
<dbReference type="KEGG" id="zju:107424838"/>
<dbReference type="InParanoid" id="A0A6P4AVT6"/>
<evidence type="ECO:0000256" key="2">
    <source>
        <dbReference type="ARBA" id="ARBA00023163"/>
    </source>
</evidence>
<dbReference type="GO" id="GO:0070897">
    <property type="term" value="P:transcription preinitiation complex assembly"/>
    <property type="evidence" value="ECO:0007669"/>
    <property type="project" value="InterPro"/>
</dbReference>
<dbReference type="GO" id="GO:0005634">
    <property type="term" value="C:nucleus"/>
    <property type="evidence" value="ECO:0007669"/>
    <property type="project" value="TreeGrafter"/>
</dbReference>
<keyword evidence="1" id="KW-0805">Transcription regulation</keyword>
<dbReference type="InterPro" id="IPR013763">
    <property type="entry name" value="Cyclin-like_dom"/>
</dbReference>
<dbReference type="Proteomes" id="UP001652623">
    <property type="component" value="Chromosome 7"/>
</dbReference>
<dbReference type="PANTHER" id="PTHR11618">
    <property type="entry name" value="TRANSCRIPTION INITIATION FACTOR IIB-RELATED"/>
    <property type="match status" value="1"/>
</dbReference>
<evidence type="ECO:0000313" key="6">
    <source>
        <dbReference type="RefSeq" id="XP_015890200.2"/>
    </source>
</evidence>
<dbReference type="GO" id="GO:0097550">
    <property type="term" value="C:transcription preinitiation complex"/>
    <property type="evidence" value="ECO:0007669"/>
    <property type="project" value="TreeGrafter"/>
</dbReference>
<dbReference type="SMART" id="SM00385">
    <property type="entry name" value="CYCLIN"/>
    <property type="match status" value="2"/>
</dbReference>
<accession>A0A6P4AVT6</accession>
<feature type="compositionally biased region" description="Low complexity" evidence="3">
    <location>
        <begin position="471"/>
        <end position="482"/>
    </location>
</feature>
<keyword evidence="5" id="KW-1185">Reference proteome</keyword>
<feature type="domain" description="Cyclin-like" evidence="4">
    <location>
        <begin position="238"/>
        <end position="319"/>
    </location>
</feature>
<sequence>MRCPYCSAGQGRCATTSGGRSITECDSCGRVVEERQSQPHHLFHLRAQDNPLCLVTSDLPTLHQHYQTHDDDDEDPFEPTGFITAFSTWSLEPSPLFLRSCLSFSGHLAELERTLESSSSSSSSSSTSSSSTVVVDNLRAYMQIIDVASILGLDYDISDHAFQLFRDCCSATCLRNRSVEALATAALVQAIREAQEPRTLQEISIAANVPQKEIGKYIKILGEALQLSQPINSNSISVHMPRFCTLLQLNKSAQELATHIGEVVINKCFCTRRNPISISAAAIYLACQLEDKRKTQAEICKVTGLTEVTLRKVYKELLENWDDLLPSNYTPAVPPERAFPTTVIASGRTSATKADLAEATASLDREKQPEAKPNNKPNEVTDMIHQARVKEDVESKGNARGAHNPLLNRSTIIWQTQHPFGTSGLRTVGDKSQNIVQGMEIDEAQSNHQQLEQKIEKETKDITNSPKQTQLSSPLASSSSLATRQFRPPSPLGPSPSVQFLQPPKLAPGYTELKGSGGQNGNKNAKHFGDI</sequence>
<dbReference type="SUPFAM" id="SSF47954">
    <property type="entry name" value="Cyclin-like"/>
    <property type="match status" value="2"/>
</dbReference>
<evidence type="ECO:0000259" key="4">
    <source>
        <dbReference type="SMART" id="SM00385"/>
    </source>
</evidence>
<evidence type="ECO:0000313" key="5">
    <source>
        <dbReference type="Proteomes" id="UP001652623"/>
    </source>
</evidence>
<dbReference type="CDD" id="cd20550">
    <property type="entry name" value="CYCLIN_TFIIB_archaea_like_rpt2"/>
    <property type="match status" value="1"/>
</dbReference>
<evidence type="ECO:0000256" key="3">
    <source>
        <dbReference type="SAM" id="MobiDB-lite"/>
    </source>
</evidence>
<dbReference type="InterPro" id="IPR000812">
    <property type="entry name" value="TFIIB"/>
</dbReference>
<dbReference type="AlphaFoldDB" id="A0A6P4AVT6"/>
<dbReference type="GO" id="GO:0017025">
    <property type="term" value="F:TBP-class protein binding"/>
    <property type="evidence" value="ECO:0007669"/>
    <property type="project" value="InterPro"/>
</dbReference>
<dbReference type="Pfam" id="PF00382">
    <property type="entry name" value="TFIIB"/>
    <property type="match status" value="2"/>
</dbReference>
<dbReference type="GeneID" id="107424838"/>
<dbReference type="FunCoup" id="A0A6P4AVT6">
    <property type="interactions" value="555"/>
</dbReference>
<dbReference type="RefSeq" id="XP_015890200.2">
    <property type="nucleotide sequence ID" value="XM_016034714.4"/>
</dbReference>
<protein>
    <submittedName>
        <fullName evidence="6">Plant-specific TFIIB-related protein 1</fullName>
    </submittedName>
</protein>
<dbReference type="InterPro" id="IPR013150">
    <property type="entry name" value="TFIIB_cyclin"/>
</dbReference>
<feature type="domain" description="Cyclin-like" evidence="4">
    <location>
        <begin position="142"/>
        <end position="223"/>
    </location>
</feature>
<dbReference type="PRINTS" id="PR00685">
    <property type="entry name" value="TIFACTORIIB"/>
</dbReference>
<dbReference type="InterPro" id="IPR036915">
    <property type="entry name" value="Cyclin-like_sf"/>
</dbReference>